<dbReference type="EMBL" id="JAEHOC010000034">
    <property type="protein sequence ID" value="KAG2428414.1"/>
    <property type="molecule type" value="Genomic_DNA"/>
</dbReference>
<protein>
    <submittedName>
        <fullName evidence="1">Uncharacterized protein</fullName>
    </submittedName>
</protein>
<name>A0A835VWS8_CHLIN</name>
<keyword evidence="2" id="KW-1185">Reference proteome</keyword>
<reference evidence="1" key="1">
    <citation type="journal article" date="2020" name="bioRxiv">
        <title>Comparative genomics of Chlamydomonas.</title>
        <authorList>
            <person name="Craig R.J."/>
            <person name="Hasan A.R."/>
            <person name="Ness R.W."/>
            <person name="Keightley P.D."/>
        </authorList>
    </citation>
    <scope>NUCLEOTIDE SEQUENCE</scope>
    <source>
        <strain evidence="1">SAG 7.73</strain>
    </source>
</reference>
<accession>A0A835VWS8</accession>
<gene>
    <name evidence="1" type="ORF">HXX76_011534</name>
</gene>
<dbReference type="AlphaFoldDB" id="A0A835VWS8"/>
<comment type="caution">
    <text evidence="1">The sequence shown here is derived from an EMBL/GenBank/DDBJ whole genome shotgun (WGS) entry which is preliminary data.</text>
</comment>
<sequence>MSLNKKGNFSYLNERVNWVRLDAVMTAKVERISNSVARVYLVDNNDAQVAVPDNVTMMDEDGNVVAPLNQDLFITWMVSYTLTLNGQVVMRVDNERQQSIMAPPGAAYGVD</sequence>
<proteinExistence type="predicted"/>
<evidence type="ECO:0000313" key="2">
    <source>
        <dbReference type="Proteomes" id="UP000650467"/>
    </source>
</evidence>
<organism evidence="1 2">
    <name type="scientific">Chlamydomonas incerta</name>
    <dbReference type="NCBI Taxonomy" id="51695"/>
    <lineage>
        <taxon>Eukaryota</taxon>
        <taxon>Viridiplantae</taxon>
        <taxon>Chlorophyta</taxon>
        <taxon>core chlorophytes</taxon>
        <taxon>Chlorophyceae</taxon>
        <taxon>CS clade</taxon>
        <taxon>Chlamydomonadales</taxon>
        <taxon>Chlamydomonadaceae</taxon>
        <taxon>Chlamydomonas</taxon>
    </lineage>
</organism>
<dbReference type="Proteomes" id="UP000650467">
    <property type="component" value="Unassembled WGS sequence"/>
</dbReference>
<evidence type="ECO:0000313" key="1">
    <source>
        <dbReference type="EMBL" id="KAG2428414.1"/>
    </source>
</evidence>
<dbReference type="OrthoDB" id="530925at2759"/>